<protein>
    <submittedName>
        <fullName evidence="2">Ovule protein</fullName>
    </submittedName>
</protein>
<accession>A0A1I7Z9N5</accession>
<reference evidence="2" key="1">
    <citation type="submission" date="2016-11" db="UniProtKB">
        <authorList>
            <consortium name="WormBaseParasite"/>
        </authorList>
    </citation>
    <scope>IDENTIFICATION</scope>
</reference>
<organism evidence="1 2">
    <name type="scientific">Steinernema glaseri</name>
    <dbReference type="NCBI Taxonomy" id="37863"/>
    <lineage>
        <taxon>Eukaryota</taxon>
        <taxon>Metazoa</taxon>
        <taxon>Ecdysozoa</taxon>
        <taxon>Nematoda</taxon>
        <taxon>Chromadorea</taxon>
        <taxon>Rhabditida</taxon>
        <taxon>Tylenchina</taxon>
        <taxon>Panagrolaimomorpha</taxon>
        <taxon>Strongyloidoidea</taxon>
        <taxon>Steinernematidae</taxon>
        <taxon>Steinernema</taxon>
    </lineage>
</organism>
<dbReference type="Proteomes" id="UP000095287">
    <property type="component" value="Unplaced"/>
</dbReference>
<dbReference type="AlphaFoldDB" id="A0A1I7Z9N5"/>
<proteinExistence type="predicted"/>
<evidence type="ECO:0000313" key="2">
    <source>
        <dbReference type="WBParaSite" id="L893_g24214.t1"/>
    </source>
</evidence>
<dbReference type="WBParaSite" id="L893_g24214.t1">
    <property type="protein sequence ID" value="L893_g24214.t1"/>
    <property type="gene ID" value="L893_g24214"/>
</dbReference>
<keyword evidence="1" id="KW-1185">Reference proteome</keyword>
<sequence length="84" mass="9693">MDVDTEQLRKDGGSGMNNFGHKTFPNVSLLFSESPWVVERFCPQVCASLVKTPKGRSLRREIWIQQKWKKIIRGSEVYCGKSYL</sequence>
<evidence type="ECO:0000313" key="1">
    <source>
        <dbReference type="Proteomes" id="UP000095287"/>
    </source>
</evidence>
<name>A0A1I7Z9N5_9BILA</name>